<dbReference type="Proteomes" id="UP000601435">
    <property type="component" value="Unassembled WGS sequence"/>
</dbReference>
<reference evidence="3" key="1">
    <citation type="submission" date="2021-02" db="EMBL/GenBank/DDBJ databases">
        <authorList>
            <person name="Dougan E. K."/>
            <person name="Rhodes N."/>
            <person name="Thang M."/>
            <person name="Chan C."/>
        </authorList>
    </citation>
    <scope>NUCLEOTIDE SEQUENCE</scope>
</reference>
<feature type="region of interest" description="Disordered" evidence="2">
    <location>
        <begin position="1"/>
        <end position="119"/>
    </location>
</feature>
<proteinExistence type="predicted"/>
<evidence type="ECO:0000313" key="4">
    <source>
        <dbReference type="Proteomes" id="UP000601435"/>
    </source>
</evidence>
<protein>
    <submittedName>
        <fullName evidence="3">ClpC protein</fullName>
    </submittedName>
</protein>
<accession>A0A812PNE5</accession>
<dbReference type="OrthoDB" id="436993at2759"/>
<evidence type="ECO:0000256" key="1">
    <source>
        <dbReference type="SAM" id="Coils"/>
    </source>
</evidence>
<dbReference type="EMBL" id="CAJNJA010014789">
    <property type="protein sequence ID" value="CAE7350101.1"/>
    <property type="molecule type" value="Genomic_DNA"/>
</dbReference>
<comment type="caution">
    <text evidence="3">The sequence shown here is derived from an EMBL/GenBank/DDBJ whole genome shotgun (WGS) entry which is preliminary data.</text>
</comment>
<dbReference type="AlphaFoldDB" id="A0A812PNE5"/>
<feature type="compositionally biased region" description="Low complexity" evidence="2">
    <location>
        <begin position="291"/>
        <end position="302"/>
    </location>
</feature>
<gene>
    <name evidence="3" type="primary">clpC</name>
    <name evidence="3" type="ORF">SNEC2469_LOCUS9075</name>
</gene>
<feature type="region of interest" description="Disordered" evidence="2">
    <location>
        <begin position="284"/>
        <end position="308"/>
    </location>
</feature>
<keyword evidence="1" id="KW-0175">Coiled coil</keyword>
<keyword evidence="4" id="KW-1185">Reference proteome</keyword>
<feature type="compositionally biased region" description="Basic and acidic residues" evidence="2">
    <location>
        <begin position="92"/>
        <end position="119"/>
    </location>
</feature>
<feature type="coiled-coil region" evidence="1">
    <location>
        <begin position="693"/>
        <end position="720"/>
    </location>
</feature>
<evidence type="ECO:0000256" key="2">
    <source>
        <dbReference type="SAM" id="MobiDB-lite"/>
    </source>
</evidence>
<name>A0A812PNE5_9DINO</name>
<sequence length="786" mass="86293">MALAKEPDQTPSASRPSNELGRRPSSEAGEDVDRIASQARQAIVESRRLLDAQSSRSGFGSVAGDHSDRSDRTLQSSSRPGASSAHGTVSEELQRERQRQRRRQQDREAEQAALELEKSFDEAMRKQRLATRQAEGLLSECQAELERRTESSTASRSAEVREEAAQLRQAAKRAEDSARQHASEQRELRQRLQQLIDEAKAEVATVAQKRAEDSKHRQMSLRKQQKQLQKAKGVCADLSQRIQQKKQICEDTDRQIHSIGASVASLRRTAVEVSALAQALRSRLDGEETETQTAEAETLTLESGEGQGSLCDTGGSDTGVQKLELAKTALSAKVAAAWDRCRSLEQEALSSARKAEELSALVEHYQLQLSQPSLADTDSVLQELRAANEEHAELKKVHRQALAQLDGQHLQKLVTTLATSRSSKAENAQPTSATGLSETAQKVVRCEVEHVRELCLVETRIAEQELSQYEAFIARPARAAEVQSSPSSTLQEVQGRAKLRAAGLSKGSCHRLSTRLEHFLRDGEAKDLDLSGGIAPVLVEYLKNSIHKSIDKAKPELEIWTSKLTQLGKNPSLPEGAACLGETRAACQNQAQLCMELRLSIEPLEKEAAARGHQRSEELQRGAALRTRLEEALRAEAAMGAELCSKLEEECREVKVSVQGLELSSSHEAQACSRLREELHCKEEAFDQLAAHAAGLERADAELEERRKQLRRRMAAVSKALDFKAAQAEETREEAEACCAARSKAAVATEAERTVLCAALANLEAEKASLCQEQLLHGSVSTRPSD</sequence>
<evidence type="ECO:0000313" key="3">
    <source>
        <dbReference type="EMBL" id="CAE7350101.1"/>
    </source>
</evidence>
<organism evidence="3 4">
    <name type="scientific">Symbiodinium necroappetens</name>
    <dbReference type="NCBI Taxonomy" id="1628268"/>
    <lineage>
        <taxon>Eukaryota</taxon>
        <taxon>Sar</taxon>
        <taxon>Alveolata</taxon>
        <taxon>Dinophyceae</taxon>
        <taxon>Suessiales</taxon>
        <taxon>Symbiodiniaceae</taxon>
        <taxon>Symbiodinium</taxon>
    </lineage>
</organism>
<feature type="region of interest" description="Disordered" evidence="2">
    <location>
        <begin position="142"/>
        <end position="188"/>
    </location>
</feature>
<feature type="coiled-coil region" evidence="1">
    <location>
        <begin position="377"/>
        <end position="404"/>
    </location>
</feature>
<feature type="compositionally biased region" description="Polar residues" evidence="2">
    <location>
        <begin position="73"/>
        <end position="87"/>
    </location>
</feature>
<feature type="compositionally biased region" description="Basic and acidic residues" evidence="2">
    <location>
        <begin position="172"/>
        <end position="188"/>
    </location>
</feature>